<feature type="transmembrane region" description="Helical" evidence="1">
    <location>
        <begin position="77"/>
        <end position="98"/>
    </location>
</feature>
<sequence length="204" mass="23344">MKKYWVLLILFLALTVYVKLIGEQNIPLNVEVFKLINYNQYTPLNPVMVFLSKYGREYVWIPVTAILLVFKKTRRTAITLAASFILAIILGEASKYLVAQMRPFYYITPDYLLVPRPHDFSYPSGHALIVGDGAMVLAFTSPKWVWVPLFVEALLVSYSRVYVGVHWPLDILGGWLLGGWIALFTIDMEGRGLLRPFERALKAE</sequence>
<dbReference type="GO" id="GO:0042392">
    <property type="term" value="F:sphingosine-1-phosphate phosphatase activity"/>
    <property type="evidence" value="ECO:0007669"/>
    <property type="project" value="TreeGrafter"/>
</dbReference>
<name>A0A8D5U656_9CREN</name>
<dbReference type="EMBL" id="AP024597">
    <property type="protein sequence ID" value="BCU69564.1"/>
    <property type="molecule type" value="Genomic_DNA"/>
</dbReference>
<dbReference type="RefSeq" id="WP_221289579.1">
    <property type="nucleotide sequence ID" value="NZ_AP024597.1"/>
</dbReference>
<keyword evidence="1" id="KW-0812">Transmembrane</keyword>
<dbReference type="SUPFAM" id="SSF48317">
    <property type="entry name" value="Acid phosphatase/Vanadium-dependent haloperoxidase"/>
    <property type="match status" value="1"/>
</dbReference>
<dbReference type="KEGG" id="csty:KN1_08610"/>
<dbReference type="PANTHER" id="PTHR14969:SF13">
    <property type="entry name" value="AT30094P"/>
    <property type="match status" value="1"/>
</dbReference>
<proteinExistence type="predicted"/>
<dbReference type="GeneID" id="66162615"/>
<reference evidence="3 4" key="1">
    <citation type="submission" date="2021-04" db="EMBL/GenBank/DDBJ databases">
        <title>Complete genome sequence of Stygiolobus sp. KN-1.</title>
        <authorList>
            <person name="Nakamura K."/>
            <person name="Sakai H."/>
            <person name="Kurosawa N."/>
        </authorList>
    </citation>
    <scope>NUCLEOTIDE SEQUENCE [LARGE SCALE GENOMIC DNA]</scope>
    <source>
        <strain evidence="3 4">KN-1</strain>
    </source>
</reference>
<dbReference type="SMART" id="SM00014">
    <property type="entry name" value="acidPPc"/>
    <property type="match status" value="1"/>
</dbReference>
<dbReference type="Pfam" id="PF01569">
    <property type="entry name" value="PAP2"/>
    <property type="match status" value="1"/>
</dbReference>
<evidence type="ECO:0000313" key="3">
    <source>
        <dbReference type="EMBL" id="BCU69564.1"/>
    </source>
</evidence>
<dbReference type="Gene3D" id="1.20.144.10">
    <property type="entry name" value="Phosphatidic acid phosphatase type 2/haloperoxidase"/>
    <property type="match status" value="1"/>
</dbReference>
<keyword evidence="1" id="KW-0472">Membrane</keyword>
<feature type="transmembrane region" description="Helical" evidence="1">
    <location>
        <begin position="46"/>
        <end position="70"/>
    </location>
</feature>
<dbReference type="PANTHER" id="PTHR14969">
    <property type="entry name" value="SPHINGOSINE-1-PHOSPHATE PHOSPHOHYDROLASE"/>
    <property type="match status" value="1"/>
</dbReference>
<dbReference type="AlphaFoldDB" id="A0A8D5U656"/>
<feature type="transmembrane region" description="Helical" evidence="1">
    <location>
        <begin position="120"/>
        <end position="139"/>
    </location>
</feature>
<dbReference type="InterPro" id="IPR000326">
    <property type="entry name" value="PAP2/HPO"/>
</dbReference>
<organism evidence="3 4">
    <name type="scientific">Stygiolobus caldivivus</name>
    <dbReference type="NCBI Taxonomy" id="2824673"/>
    <lineage>
        <taxon>Archaea</taxon>
        <taxon>Thermoproteota</taxon>
        <taxon>Thermoprotei</taxon>
        <taxon>Sulfolobales</taxon>
        <taxon>Sulfolobaceae</taxon>
        <taxon>Stygiolobus</taxon>
    </lineage>
</organism>
<keyword evidence="4" id="KW-1185">Reference proteome</keyword>
<accession>A0A8D5U656</accession>
<keyword evidence="1" id="KW-1133">Transmembrane helix</keyword>
<feature type="transmembrane region" description="Helical" evidence="1">
    <location>
        <begin position="167"/>
        <end position="186"/>
    </location>
</feature>
<evidence type="ECO:0000313" key="4">
    <source>
        <dbReference type="Proteomes" id="UP000825123"/>
    </source>
</evidence>
<dbReference type="InterPro" id="IPR036938">
    <property type="entry name" value="PAP2/HPO_sf"/>
</dbReference>
<evidence type="ECO:0000259" key="2">
    <source>
        <dbReference type="SMART" id="SM00014"/>
    </source>
</evidence>
<gene>
    <name evidence="3" type="ORF">KN1_08610</name>
</gene>
<evidence type="ECO:0000256" key="1">
    <source>
        <dbReference type="SAM" id="Phobius"/>
    </source>
</evidence>
<feature type="domain" description="Phosphatidic acid phosphatase type 2/haloperoxidase" evidence="2">
    <location>
        <begin position="76"/>
        <end position="186"/>
    </location>
</feature>
<protein>
    <submittedName>
        <fullName evidence="3">Phosphatase PAP2 family protein</fullName>
    </submittedName>
</protein>
<dbReference type="Proteomes" id="UP000825123">
    <property type="component" value="Chromosome"/>
</dbReference>